<keyword evidence="1" id="KW-1133">Transmembrane helix</keyword>
<organism evidence="2 3">
    <name type="scientific">Enterococcus diestrammenae</name>
    <dbReference type="NCBI Taxonomy" id="1155073"/>
    <lineage>
        <taxon>Bacteria</taxon>
        <taxon>Bacillati</taxon>
        <taxon>Bacillota</taxon>
        <taxon>Bacilli</taxon>
        <taxon>Lactobacillales</taxon>
        <taxon>Enterococcaceae</taxon>
        <taxon>Enterococcus</taxon>
    </lineage>
</organism>
<evidence type="ECO:0000313" key="2">
    <source>
        <dbReference type="EMBL" id="MEO1782623.1"/>
    </source>
</evidence>
<reference evidence="2" key="2">
    <citation type="submission" date="2024-02" db="EMBL/GenBank/DDBJ databases">
        <title>The Genome Sequence of Enterococcus diestrammenae JM9A.</title>
        <authorList>
            <person name="Earl A."/>
            <person name="Manson A."/>
            <person name="Gilmore M."/>
            <person name="Sanders J."/>
            <person name="Shea T."/>
            <person name="Howe W."/>
            <person name="Livny J."/>
            <person name="Cuomo C."/>
            <person name="Neafsey D."/>
            <person name="Birren B."/>
        </authorList>
    </citation>
    <scope>NUCLEOTIDE SEQUENCE</scope>
    <source>
        <strain evidence="2">JM9A</strain>
    </source>
</reference>
<feature type="transmembrane region" description="Helical" evidence="1">
    <location>
        <begin position="91"/>
        <end position="112"/>
    </location>
</feature>
<sequence length="130" mass="15516">MLKQLYRLPLMLFMIPFVYLSLWLDTYFQSVLGFFFSLVLAVLLGFYFKASKQLHLWAVGNIVSTIISLLLQHQHPEWHFHYQPFNPTLLVLSLSLLYLIPQLFGIFWAKVLRINLAQDNQKYKFIFMKK</sequence>
<dbReference type="RefSeq" id="WP_161869621.1">
    <property type="nucleotide sequence ID" value="NZ_JBMRGR010000001.1"/>
</dbReference>
<evidence type="ECO:0000256" key="1">
    <source>
        <dbReference type="SAM" id="Phobius"/>
    </source>
</evidence>
<comment type="caution">
    <text evidence="2">The sequence shown here is derived from an EMBL/GenBank/DDBJ whole genome shotgun (WGS) entry which is preliminary data.</text>
</comment>
<name>A0ABV0F3I2_9ENTE</name>
<accession>A0ABV0F3I2</accession>
<keyword evidence="1" id="KW-0472">Membrane</keyword>
<reference evidence="2" key="1">
    <citation type="submission" date="2016-06" db="EMBL/GenBank/DDBJ databases">
        <authorList>
            <person name="Van Tyne D."/>
        </authorList>
    </citation>
    <scope>NUCLEOTIDE SEQUENCE</scope>
    <source>
        <strain evidence="2">JM9A</strain>
    </source>
</reference>
<feature type="transmembrane region" description="Helical" evidence="1">
    <location>
        <begin position="5"/>
        <end position="24"/>
    </location>
</feature>
<gene>
    <name evidence="2" type="ORF">BAU18_002235</name>
</gene>
<evidence type="ECO:0000313" key="3">
    <source>
        <dbReference type="Proteomes" id="UP001429357"/>
    </source>
</evidence>
<feature type="transmembrane region" description="Helical" evidence="1">
    <location>
        <begin position="30"/>
        <end position="47"/>
    </location>
</feature>
<dbReference type="Proteomes" id="UP001429357">
    <property type="component" value="Unassembled WGS sequence"/>
</dbReference>
<feature type="transmembrane region" description="Helical" evidence="1">
    <location>
        <begin position="54"/>
        <end position="71"/>
    </location>
</feature>
<dbReference type="EMBL" id="MAEI02000001">
    <property type="protein sequence ID" value="MEO1782623.1"/>
    <property type="molecule type" value="Genomic_DNA"/>
</dbReference>
<protein>
    <submittedName>
        <fullName evidence="2">Uncharacterized protein</fullName>
    </submittedName>
</protein>
<keyword evidence="3" id="KW-1185">Reference proteome</keyword>
<keyword evidence="1" id="KW-0812">Transmembrane</keyword>
<proteinExistence type="predicted"/>